<dbReference type="SUPFAM" id="SSF52980">
    <property type="entry name" value="Restriction endonuclease-like"/>
    <property type="match status" value="1"/>
</dbReference>
<dbReference type="InterPro" id="IPR014833">
    <property type="entry name" value="TnsA_N"/>
</dbReference>
<accession>A0ABS2MHV6</accession>
<dbReference type="InterPro" id="IPR011856">
    <property type="entry name" value="tRNA_endonuc-like_dom_sf"/>
</dbReference>
<dbReference type="Proteomes" id="UP000720595">
    <property type="component" value="Unassembled WGS sequence"/>
</dbReference>
<keyword evidence="3" id="KW-1185">Reference proteome</keyword>
<dbReference type="RefSeq" id="WP_205051304.1">
    <property type="nucleotide sequence ID" value="NZ_JAFBDH010000001.1"/>
</dbReference>
<gene>
    <name evidence="2" type="ORF">JOD41_000322</name>
</gene>
<comment type="caution">
    <text evidence="2">The sequence shown here is derived from an EMBL/GenBank/DDBJ whole genome shotgun (WGS) entry which is preliminary data.</text>
</comment>
<proteinExistence type="predicted"/>
<dbReference type="InterPro" id="IPR011335">
    <property type="entry name" value="Restrct_endonuc-II-like"/>
</dbReference>
<evidence type="ECO:0000259" key="1">
    <source>
        <dbReference type="Pfam" id="PF08722"/>
    </source>
</evidence>
<dbReference type="Gene3D" id="3.40.1350.10">
    <property type="match status" value="1"/>
</dbReference>
<sequence length="237" mass="28536">MRHIKEKTKLKQKRCQGEGIDYVPWIMAHEQSSVGSSFIAKNYKTGRDVHMLSNSEAKVFFLLLWDDDVLDIKEQYVLDLDETKQIADDLGYRKPQRHMSTDFFLDINDPVYSHMAISVKMNEKDLEKRRSQELLKIERTYWESKGVWYELIFADNINPILVKNIRLVTKINKPEDIQSDVDALRYLLTHKKISTDMHKEINYQELLKLYKKEVDQLYEIFTRDEKRNWRRKDIRCW</sequence>
<dbReference type="Pfam" id="PF08722">
    <property type="entry name" value="Tn7_TnsA-like_N"/>
    <property type="match status" value="1"/>
</dbReference>
<evidence type="ECO:0000313" key="2">
    <source>
        <dbReference type="EMBL" id="MBM7549607.1"/>
    </source>
</evidence>
<feature type="domain" description="TnsA endonuclease N-terminal" evidence="1">
    <location>
        <begin position="66"/>
        <end position="152"/>
    </location>
</feature>
<dbReference type="EMBL" id="JAFBDH010000001">
    <property type="protein sequence ID" value="MBM7549607.1"/>
    <property type="molecule type" value="Genomic_DNA"/>
</dbReference>
<reference evidence="2 3" key="1">
    <citation type="submission" date="2021-01" db="EMBL/GenBank/DDBJ databases">
        <title>Genomic Encyclopedia of Type Strains, Phase IV (KMG-IV): sequencing the most valuable type-strain genomes for metagenomic binning, comparative biology and taxonomic classification.</title>
        <authorList>
            <person name="Goeker M."/>
        </authorList>
    </citation>
    <scope>NUCLEOTIDE SEQUENCE [LARGE SCALE GENOMIC DNA]</scope>
    <source>
        <strain evidence="2 3">DSM 21461</strain>
    </source>
</reference>
<evidence type="ECO:0000313" key="3">
    <source>
        <dbReference type="Proteomes" id="UP000720595"/>
    </source>
</evidence>
<organism evidence="2 3">
    <name type="scientific">Peptoniphilus gorbachii</name>
    <dbReference type="NCBI Taxonomy" id="411567"/>
    <lineage>
        <taxon>Bacteria</taxon>
        <taxon>Bacillati</taxon>
        <taxon>Bacillota</taxon>
        <taxon>Tissierellia</taxon>
        <taxon>Tissierellales</taxon>
        <taxon>Peptoniphilaceae</taxon>
        <taxon>Peptoniphilus</taxon>
    </lineage>
</organism>
<name>A0ABS2MHV6_9FIRM</name>
<protein>
    <recommendedName>
        <fullName evidence="1">TnsA endonuclease N-terminal domain-containing protein</fullName>
    </recommendedName>
</protein>